<keyword evidence="4" id="KW-0285">Flavoprotein</keyword>
<evidence type="ECO:0000256" key="4">
    <source>
        <dbReference type="ARBA" id="ARBA00022630"/>
    </source>
</evidence>
<evidence type="ECO:0000313" key="19">
    <source>
        <dbReference type="Proteomes" id="UP001174936"/>
    </source>
</evidence>
<dbReference type="EC" id="5.3.3.1" evidence="11"/>
<accession>A0AA40CYY0</accession>
<dbReference type="InterPro" id="IPR000172">
    <property type="entry name" value="GMC_OxRdtase_N"/>
</dbReference>
<organism evidence="18 19">
    <name type="scientific">Cercophora newfieldiana</name>
    <dbReference type="NCBI Taxonomy" id="92897"/>
    <lineage>
        <taxon>Eukaryota</taxon>
        <taxon>Fungi</taxon>
        <taxon>Dikarya</taxon>
        <taxon>Ascomycota</taxon>
        <taxon>Pezizomycotina</taxon>
        <taxon>Sordariomycetes</taxon>
        <taxon>Sordariomycetidae</taxon>
        <taxon>Sordariales</taxon>
        <taxon>Lasiosphaeriaceae</taxon>
        <taxon>Cercophora</taxon>
    </lineage>
</organism>
<evidence type="ECO:0000256" key="8">
    <source>
        <dbReference type="ARBA" id="ARBA00023166"/>
    </source>
</evidence>
<dbReference type="InterPro" id="IPR036188">
    <property type="entry name" value="FAD/NAD-bd_sf"/>
</dbReference>
<dbReference type="GO" id="GO:0008203">
    <property type="term" value="P:cholesterol metabolic process"/>
    <property type="evidence" value="ECO:0007669"/>
    <property type="project" value="UniProtKB-KW"/>
</dbReference>
<evidence type="ECO:0000256" key="12">
    <source>
        <dbReference type="ARBA" id="ARBA00049645"/>
    </source>
</evidence>
<dbReference type="GO" id="GO:0004769">
    <property type="term" value="F:steroid Delta-isomerase activity"/>
    <property type="evidence" value="ECO:0007669"/>
    <property type="project" value="UniProtKB-EC"/>
</dbReference>
<evidence type="ECO:0000256" key="9">
    <source>
        <dbReference type="ARBA" id="ARBA00023221"/>
    </source>
</evidence>
<keyword evidence="8" id="KW-1207">Sterol metabolism</keyword>
<dbReference type="PANTHER" id="PTHR47470">
    <property type="entry name" value="CHOLESTEROL OXIDASE"/>
    <property type="match status" value="1"/>
</dbReference>
<keyword evidence="3" id="KW-0153">Cholesterol metabolism</keyword>
<keyword evidence="9" id="KW-0753">Steroid metabolism</keyword>
<proteinExistence type="inferred from homology"/>
<feature type="domain" description="Glucose-methanol-choline oxidoreductase N-terminal" evidence="16">
    <location>
        <begin position="101"/>
        <end position="322"/>
    </location>
</feature>
<evidence type="ECO:0000256" key="7">
    <source>
        <dbReference type="ARBA" id="ARBA00023098"/>
    </source>
</evidence>
<dbReference type="InterPro" id="IPR007867">
    <property type="entry name" value="GMC_OxRtase_C"/>
</dbReference>
<dbReference type="PANTHER" id="PTHR47470:SF1">
    <property type="entry name" value="FAD-DEPENDENT OXIDOREDUCTASE 2 FAD BINDING DOMAIN-CONTAINING PROTEIN"/>
    <property type="match status" value="1"/>
</dbReference>
<dbReference type="SUPFAM" id="SSF53474">
    <property type="entry name" value="alpha/beta-Hydrolases"/>
    <property type="match status" value="1"/>
</dbReference>
<dbReference type="Gene3D" id="3.50.50.60">
    <property type="entry name" value="FAD/NAD(P)-binding domain"/>
    <property type="match status" value="1"/>
</dbReference>
<dbReference type="EC" id="1.1.3.6" evidence="13"/>
<dbReference type="Proteomes" id="UP001174936">
    <property type="component" value="Unassembled WGS sequence"/>
</dbReference>
<evidence type="ECO:0000313" key="18">
    <source>
        <dbReference type="EMBL" id="KAK0655657.1"/>
    </source>
</evidence>
<evidence type="ECO:0000256" key="1">
    <source>
        <dbReference type="ARBA" id="ARBA00001974"/>
    </source>
</evidence>
<dbReference type="Gene3D" id="3.40.50.1820">
    <property type="entry name" value="alpha/beta hydrolase"/>
    <property type="match status" value="1"/>
</dbReference>
<keyword evidence="7" id="KW-0443">Lipid metabolism</keyword>
<dbReference type="SUPFAM" id="SSF51905">
    <property type="entry name" value="FAD/NAD(P)-binding domain"/>
    <property type="match status" value="1"/>
</dbReference>
<evidence type="ECO:0000256" key="14">
    <source>
        <dbReference type="ARBA" id="ARBA00049744"/>
    </source>
</evidence>
<name>A0AA40CYY0_9PEZI</name>
<comment type="similarity">
    <text evidence="2">Belongs to the GMC oxidoreductase family.</text>
</comment>
<keyword evidence="10" id="KW-0413">Isomerase</keyword>
<dbReference type="InterPro" id="IPR029058">
    <property type="entry name" value="AB_hydrolase_fold"/>
</dbReference>
<evidence type="ECO:0000256" key="3">
    <source>
        <dbReference type="ARBA" id="ARBA00022548"/>
    </source>
</evidence>
<evidence type="ECO:0000259" key="16">
    <source>
        <dbReference type="Pfam" id="PF00732"/>
    </source>
</evidence>
<dbReference type="Pfam" id="PF05199">
    <property type="entry name" value="GMC_oxred_C"/>
    <property type="match status" value="1"/>
</dbReference>
<dbReference type="Pfam" id="PF00732">
    <property type="entry name" value="GMC_oxred_N"/>
    <property type="match status" value="1"/>
</dbReference>
<dbReference type="GO" id="GO:0050660">
    <property type="term" value="F:flavin adenine dinucleotide binding"/>
    <property type="evidence" value="ECO:0007669"/>
    <property type="project" value="InterPro"/>
</dbReference>
<dbReference type="GO" id="GO:0016995">
    <property type="term" value="F:cholesterol oxidase activity"/>
    <property type="evidence" value="ECO:0007669"/>
    <property type="project" value="UniProtKB-EC"/>
</dbReference>
<evidence type="ECO:0000256" key="5">
    <source>
        <dbReference type="ARBA" id="ARBA00022827"/>
    </source>
</evidence>
<evidence type="ECO:0000256" key="13">
    <source>
        <dbReference type="ARBA" id="ARBA00049723"/>
    </source>
</evidence>
<evidence type="ECO:0000259" key="17">
    <source>
        <dbReference type="Pfam" id="PF05199"/>
    </source>
</evidence>
<dbReference type="Gene3D" id="3.30.410.10">
    <property type="entry name" value="Cholesterol Oxidase, domain 2"/>
    <property type="match status" value="1"/>
</dbReference>
<dbReference type="AlphaFoldDB" id="A0AA40CYY0"/>
<reference evidence="18" key="1">
    <citation type="submission" date="2023-06" db="EMBL/GenBank/DDBJ databases">
        <title>Genome-scale phylogeny and comparative genomics of the fungal order Sordariales.</title>
        <authorList>
            <consortium name="Lawrence Berkeley National Laboratory"/>
            <person name="Hensen N."/>
            <person name="Bonometti L."/>
            <person name="Westerberg I."/>
            <person name="Brannstrom I.O."/>
            <person name="Guillou S."/>
            <person name="Cros-Aarteil S."/>
            <person name="Calhoun S."/>
            <person name="Haridas S."/>
            <person name="Kuo A."/>
            <person name="Mondo S."/>
            <person name="Pangilinan J."/>
            <person name="Riley R."/>
            <person name="Labutti K."/>
            <person name="Andreopoulos B."/>
            <person name="Lipzen A."/>
            <person name="Chen C."/>
            <person name="Yanf M."/>
            <person name="Daum C."/>
            <person name="Ng V."/>
            <person name="Clum A."/>
            <person name="Steindorff A."/>
            <person name="Ohm R."/>
            <person name="Martin F."/>
            <person name="Silar P."/>
            <person name="Natvig D."/>
            <person name="Lalanne C."/>
            <person name="Gautier V."/>
            <person name="Ament-Velasquez S.L."/>
            <person name="Kruys A."/>
            <person name="Hutchinson M.I."/>
            <person name="Powell A.J."/>
            <person name="Barry K."/>
            <person name="Miller A.N."/>
            <person name="Grigoriev I.V."/>
            <person name="Debuchy R."/>
            <person name="Gladieux P."/>
            <person name="Thoren M.H."/>
            <person name="Johannesson H."/>
        </authorList>
    </citation>
    <scope>NUCLEOTIDE SEQUENCE</scope>
    <source>
        <strain evidence="18">SMH2532-1</strain>
    </source>
</reference>
<dbReference type="InterPro" id="IPR052542">
    <property type="entry name" value="Cholesterol_Oxidase"/>
</dbReference>
<keyword evidence="6" id="KW-0560">Oxidoreductase</keyword>
<gene>
    <name evidence="18" type="ORF">B0T16DRAFT_424392</name>
</gene>
<sequence length="1162" mass="127925">MLIEGEKFPRLSKPVPLMSRSYDCVVIGSGYGGGVAASRLARTRKSVCLLERGSERWPGEYPVSAAEVKRQVHVSKEDMKGNEGDPTGMFHVVSGVGLNAVVGNGLGGTSLINANVFLKPEDSVLKLPAWPAEIREDPRVLNEYYRRAEEVLQPQTYPEDAPSIPKVQLLKKQAEYLGLDGHYKLVPQTTRFRDGPNSTGIQMSRSALSGQDCTGVNDGSKNSTLVTYVADAWNWGAEIFCECEVQHITTAPELEGGYLIYFSWHSHGRDRFQDQQHRDLLWVHARDCVFLGAGSIGTTEILLRSKDMGLKMSNQVGQRLSDNGDMISMGYNTDENVCAVGMSVPSPYKPVGPTTSAAIFFQQQGSSPLDNYTILDGAIPSALVPQMKTQIFLTMTHNETQTTMKIESGNPVLQVTSPSASDQTRRLHGLLGKATSAVGGTYVQNPFHALGGDKSTTLHPIGGACMFANGATGATNHRGEVFVGEGTETYDGLVIVDAALIPRTLGVSPLATITALAERNVQEYARRQGLSIDWKRNSMIDLFGSPANKAPYQDLPSGDVLDFDDDDLDGTLMEVPASYREIDPHVKYTEMLSGFVHQGPSPTYDQACQLGYSFNEGARLLLSMTAFNANNAAYVTGTFTCPTIAASPFVVRGHMDSQLSNLNSPGQRGWRYLLNMHGVDGSLLRFRGHKSADSSTALAPMKLWVSATTLHCTITNRRDSVFIAKGILTVQNSISEALSSVPKRDEWMPKKLWRAFQFASNNLQGTLPLLLPQFSALQYPRGSYVGYTNPSLPDDYVTITAQDGVATRLLVWQPSSRLAFEAPNILLVPGMATDHHIFALPTIEQNWINQLTEAGYRVFVLIHRIGPLMILAADWTTHDARLDVRAGLEHIRRQSGKYTIQKESYEAGNQVYIVAHGMGAMALAAGLLDGTIPASWVCGLTSSQTFMDPTWHGLGAGTLPGDTVYRAMAGSYINLSASSDDTIVQQAINQTLRFYPHPRHEMCNNASCHRISFVFGRGWNHANLNNHTHIQLDRFFGGVNMKMLNLLARQAREGNLLTTLFEKLDTPENIERLRGIPIMLFVGNDNAVVGKEGARRSYDRLCDAFGSRDESGQVQYRFRVIPGYGHHDCWMGKNACRDVYPIVLEEINRVLRRDDWARKQSL</sequence>
<comment type="caution">
    <text evidence="18">The sequence shown here is derived from an EMBL/GenBank/DDBJ whole genome shotgun (WGS) entry which is preliminary data.</text>
</comment>
<protein>
    <recommendedName>
        <fullName evidence="14">Cholesterol oxidase</fullName>
        <ecNumber evidence="13">1.1.3.6</ecNumber>
        <ecNumber evidence="11">5.3.3.1</ecNumber>
    </recommendedName>
    <alternativeName>
        <fullName evidence="15">Cholesterol isomerase</fullName>
    </alternativeName>
</protein>
<keyword evidence="19" id="KW-1185">Reference proteome</keyword>
<feature type="domain" description="Glucose-methanol-choline oxidoreductase C-terminal" evidence="17">
    <location>
        <begin position="455"/>
        <end position="517"/>
    </location>
</feature>
<evidence type="ECO:0000256" key="10">
    <source>
        <dbReference type="ARBA" id="ARBA00023235"/>
    </source>
</evidence>
<evidence type="ECO:0000256" key="6">
    <source>
        <dbReference type="ARBA" id="ARBA00023002"/>
    </source>
</evidence>
<comment type="pathway">
    <text evidence="12">Steroid metabolism; cholesterol degradation.</text>
</comment>
<dbReference type="EMBL" id="JAULSV010000001">
    <property type="protein sequence ID" value="KAK0655657.1"/>
    <property type="molecule type" value="Genomic_DNA"/>
</dbReference>
<evidence type="ECO:0000256" key="11">
    <source>
        <dbReference type="ARBA" id="ARBA00038856"/>
    </source>
</evidence>
<evidence type="ECO:0000256" key="2">
    <source>
        <dbReference type="ARBA" id="ARBA00010790"/>
    </source>
</evidence>
<comment type="cofactor">
    <cofactor evidence="1">
        <name>FAD</name>
        <dbReference type="ChEBI" id="CHEBI:57692"/>
    </cofactor>
</comment>
<keyword evidence="5" id="KW-0274">FAD</keyword>
<evidence type="ECO:0000256" key="15">
    <source>
        <dbReference type="ARBA" id="ARBA00049778"/>
    </source>
</evidence>